<evidence type="ECO:0000256" key="1">
    <source>
        <dbReference type="SAM" id="SignalP"/>
    </source>
</evidence>
<feature type="signal peptide" evidence="1">
    <location>
        <begin position="1"/>
        <end position="21"/>
    </location>
</feature>
<dbReference type="RefSeq" id="WP_184151853.1">
    <property type="nucleotide sequence ID" value="NZ_JACHFM010000003.1"/>
</dbReference>
<comment type="caution">
    <text evidence="2">The sequence shown here is derived from an EMBL/GenBank/DDBJ whole genome shotgun (WGS) entry which is preliminary data.</text>
</comment>
<evidence type="ECO:0000313" key="3">
    <source>
        <dbReference type="Proteomes" id="UP000549457"/>
    </source>
</evidence>
<keyword evidence="1" id="KW-0732">Signal</keyword>
<sequence length="107" mass="11744">MHRSLPLAILLFMAMALPSQAADTMTCRPNALGTISCPDNGARPKPRPIYRAPVQALDRVEQKAATKNRPDTFVPSRETRRLGGTLMLERGLSGPCRKDTLGNLNCR</sequence>
<feature type="chain" id="PRO_5032370536" description="DUF4124 domain-containing protein" evidence="1">
    <location>
        <begin position="22"/>
        <end position="107"/>
    </location>
</feature>
<reference evidence="2 3" key="1">
    <citation type="submission" date="2020-08" db="EMBL/GenBank/DDBJ databases">
        <title>Genomic Encyclopedia of Type Strains, Phase IV (KMG-IV): sequencing the most valuable type-strain genomes for metagenomic binning, comparative biology and taxonomic classification.</title>
        <authorList>
            <person name="Goeker M."/>
        </authorList>
    </citation>
    <scope>NUCLEOTIDE SEQUENCE [LARGE SCALE GENOMIC DNA]</scope>
    <source>
        <strain evidence="2 3">DSM 101730</strain>
    </source>
</reference>
<evidence type="ECO:0000313" key="2">
    <source>
        <dbReference type="EMBL" id="MBB5223295.1"/>
    </source>
</evidence>
<dbReference type="AlphaFoldDB" id="A0A840SRW0"/>
<dbReference type="EMBL" id="JACHFM010000003">
    <property type="protein sequence ID" value="MBB5223295.1"/>
    <property type="molecule type" value="Genomic_DNA"/>
</dbReference>
<name>A0A840SRW0_9RHOB</name>
<proteinExistence type="predicted"/>
<protein>
    <recommendedName>
        <fullName evidence="4">DUF4124 domain-containing protein</fullName>
    </recommendedName>
</protein>
<gene>
    <name evidence="2" type="ORF">HNP73_003242</name>
</gene>
<evidence type="ECO:0008006" key="4">
    <source>
        <dbReference type="Google" id="ProtNLM"/>
    </source>
</evidence>
<keyword evidence="3" id="KW-1185">Reference proteome</keyword>
<organism evidence="2 3">
    <name type="scientific">Amaricoccus macauensis</name>
    <dbReference type="NCBI Taxonomy" id="57001"/>
    <lineage>
        <taxon>Bacteria</taxon>
        <taxon>Pseudomonadati</taxon>
        <taxon>Pseudomonadota</taxon>
        <taxon>Alphaproteobacteria</taxon>
        <taxon>Rhodobacterales</taxon>
        <taxon>Paracoccaceae</taxon>
        <taxon>Amaricoccus</taxon>
    </lineage>
</organism>
<dbReference type="Proteomes" id="UP000549457">
    <property type="component" value="Unassembled WGS sequence"/>
</dbReference>
<accession>A0A840SRW0</accession>